<organism evidence="2 3">
    <name type="scientific">Cercophora newfieldiana</name>
    <dbReference type="NCBI Taxonomy" id="92897"/>
    <lineage>
        <taxon>Eukaryota</taxon>
        <taxon>Fungi</taxon>
        <taxon>Dikarya</taxon>
        <taxon>Ascomycota</taxon>
        <taxon>Pezizomycotina</taxon>
        <taxon>Sordariomycetes</taxon>
        <taxon>Sordariomycetidae</taxon>
        <taxon>Sordariales</taxon>
        <taxon>Lasiosphaeriaceae</taxon>
        <taxon>Cercophora</taxon>
    </lineage>
</organism>
<evidence type="ECO:0000313" key="3">
    <source>
        <dbReference type="Proteomes" id="UP001174936"/>
    </source>
</evidence>
<keyword evidence="3" id="KW-1185">Reference proteome</keyword>
<proteinExistence type="predicted"/>
<gene>
    <name evidence="2" type="ORF">B0T16DRAFT_491809</name>
</gene>
<keyword evidence="1" id="KW-0472">Membrane</keyword>
<dbReference type="PROSITE" id="PS51257">
    <property type="entry name" value="PROKAR_LIPOPROTEIN"/>
    <property type="match status" value="1"/>
</dbReference>
<sequence>MSIKYDPATLLGFTTSLLAIISCIFTLITLSREWRRRADFARDVIDVHQREIEVLKRVMGECRAIIDGCSGGSSPGPGGVVRNTAGEGREGEGGGVCLAVVNAEGRREEAVPDSVMQALRMCEQREADLMRVMAMPGLADMGLEGHDVGGRGPWSWWAVNLRLPLLEKDLKRRYEMFKEDVLLLRALCSELRSQRQLLEVTAGIAKLVADYVELENDTG</sequence>
<accession>A0AA39YCR0</accession>
<evidence type="ECO:0000256" key="1">
    <source>
        <dbReference type="SAM" id="Phobius"/>
    </source>
</evidence>
<keyword evidence="1" id="KW-0812">Transmembrane</keyword>
<protein>
    <submittedName>
        <fullName evidence="2">Uncharacterized protein</fullName>
    </submittedName>
</protein>
<keyword evidence="1" id="KW-1133">Transmembrane helix</keyword>
<dbReference type="AlphaFoldDB" id="A0AA39YCR0"/>
<evidence type="ECO:0000313" key="2">
    <source>
        <dbReference type="EMBL" id="KAK0649121.1"/>
    </source>
</evidence>
<feature type="transmembrane region" description="Helical" evidence="1">
    <location>
        <begin position="12"/>
        <end position="30"/>
    </location>
</feature>
<dbReference type="Proteomes" id="UP001174936">
    <property type="component" value="Unassembled WGS sequence"/>
</dbReference>
<reference evidence="2" key="1">
    <citation type="submission" date="2023-06" db="EMBL/GenBank/DDBJ databases">
        <title>Genome-scale phylogeny and comparative genomics of the fungal order Sordariales.</title>
        <authorList>
            <consortium name="Lawrence Berkeley National Laboratory"/>
            <person name="Hensen N."/>
            <person name="Bonometti L."/>
            <person name="Westerberg I."/>
            <person name="Brannstrom I.O."/>
            <person name="Guillou S."/>
            <person name="Cros-Aarteil S."/>
            <person name="Calhoun S."/>
            <person name="Haridas S."/>
            <person name="Kuo A."/>
            <person name="Mondo S."/>
            <person name="Pangilinan J."/>
            <person name="Riley R."/>
            <person name="Labutti K."/>
            <person name="Andreopoulos B."/>
            <person name="Lipzen A."/>
            <person name="Chen C."/>
            <person name="Yanf M."/>
            <person name="Daum C."/>
            <person name="Ng V."/>
            <person name="Clum A."/>
            <person name="Steindorff A."/>
            <person name="Ohm R."/>
            <person name="Martin F."/>
            <person name="Silar P."/>
            <person name="Natvig D."/>
            <person name="Lalanne C."/>
            <person name="Gautier V."/>
            <person name="Ament-Velasquez S.L."/>
            <person name="Kruys A."/>
            <person name="Hutchinson M.I."/>
            <person name="Powell A.J."/>
            <person name="Barry K."/>
            <person name="Miller A.N."/>
            <person name="Grigoriev I.V."/>
            <person name="Debuchy R."/>
            <person name="Gladieux P."/>
            <person name="Thoren M.H."/>
            <person name="Johannesson H."/>
        </authorList>
    </citation>
    <scope>NUCLEOTIDE SEQUENCE</scope>
    <source>
        <strain evidence="2">SMH2532-1</strain>
    </source>
</reference>
<name>A0AA39YCR0_9PEZI</name>
<comment type="caution">
    <text evidence="2">The sequence shown here is derived from an EMBL/GenBank/DDBJ whole genome shotgun (WGS) entry which is preliminary data.</text>
</comment>
<dbReference type="EMBL" id="JAULSV010000003">
    <property type="protein sequence ID" value="KAK0649121.1"/>
    <property type="molecule type" value="Genomic_DNA"/>
</dbReference>